<protein>
    <submittedName>
        <fullName evidence="1">Uncharacterized protein</fullName>
    </submittedName>
</protein>
<accession>A0A9N8F1A0</accession>
<dbReference type="AlphaFoldDB" id="A0A9N8F1A0"/>
<proteinExistence type="predicted"/>
<keyword evidence="2" id="KW-1185">Reference proteome</keyword>
<dbReference type="EMBL" id="CAICTM010002490">
    <property type="protein sequence ID" value="CAB9529396.1"/>
    <property type="molecule type" value="Genomic_DNA"/>
</dbReference>
<gene>
    <name evidence="1" type="ORF">SEMRO_2492_G329190.1</name>
</gene>
<evidence type="ECO:0000313" key="1">
    <source>
        <dbReference type="EMBL" id="CAB9529396.1"/>
    </source>
</evidence>
<sequence>MDIREDIGDGRGLSLVSSEEEILQDRKVAIFTEFQAQKETADDSARMWEKAMYAKYTEGQAGEIMDRVLDYMRKSEFPTEPFHNWTEDLMEEAKTGWHKFKVYRDMLDKSKYGTEIR</sequence>
<name>A0A9N8F1A0_9STRA</name>
<reference evidence="1" key="1">
    <citation type="submission" date="2020-06" db="EMBL/GenBank/DDBJ databases">
        <authorList>
            <consortium name="Plant Systems Biology data submission"/>
        </authorList>
    </citation>
    <scope>NUCLEOTIDE SEQUENCE</scope>
    <source>
        <strain evidence="1">D6</strain>
    </source>
</reference>
<comment type="caution">
    <text evidence="1">The sequence shown here is derived from an EMBL/GenBank/DDBJ whole genome shotgun (WGS) entry which is preliminary data.</text>
</comment>
<dbReference type="Proteomes" id="UP001153069">
    <property type="component" value="Unassembled WGS sequence"/>
</dbReference>
<evidence type="ECO:0000313" key="2">
    <source>
        <dbReference type="Proteomes" id="UP001153069"/>
    </source>
</evidence>
<organism evidence="1 2">
    <name type="scientific">Seminavis robusta</name>
    <dbReference type="NCBI Taxonomy" id="568900"/>
    <lineage>
        <taxon>Eukaryota</taxon>
        <taxon>Sar</taxon>
        <taxon>Stramenopiles</taxon>
        <taxon>Ochrophyta</taxon>
        <taxon>Bacillariophyta</taxon>
        <taxon>Bacillariophyceae</taxon>
        <taxon>Bacillariophycidae</taxon>
        <taxon>Naviculales</taxon>
        <taxon>Naviculaceae</taxon>
        <taxon>Seminavis</taxon>
    </lineage>
</organism>